<dbReference type="AlphaFoldDB" id="I3V1D6"/>
<feature type="transmembrane region" description="Helical" evidence="1">
    <location>
        <begin position="20"/>
        <end position="39"/>
    </location>
</feature>
<name>I3V1D6_PSEPU</name>
<evidence type="ECO:0000256" key="1">
    <source>
        <dbReference type="SAM" id="Phobius"/>
    </source>
</evidence>
<gene>
    <name evidence="2" type="ORF">YSA_08851</name>
</gene>
<sequence length="40" mass="4490">MNLLAALRRHWKLPMNAVSVFTFDVLQLALTFLSSSLGMP</sequence>
<evidence type="ECO:0000313" key="3">
    <source>
        <dbReference type="Proteomes" id="UP000005268"/>
    </source>
</evidence>
<organism evidence="2 3">
    <name type="scientific">Pseudomonas putida ND6</name>
    <dbReference type="NCBI Taxonomy" id="231023"/>
    <lineage>
        <taxon>Bacteria</taxon>
        <taxon>Pseudomonadati</taxon>
        <taxon>Pseudomonadota</taxon>
        <taxon>Gammaproteobacteria</taxon>
        <taxon>Pseudomonadales</taxon>
        <taxon>Pseudomonadaceae</taxon>
        <taxon>Pseudomonas</taxon>
    </lineage>
</organism>
<keyword evidence="1" id="KW-0812">Transmembrane</keyword>
<protein>
    <submittedName>
        <fullName evidence="2">Uncharacterized protein</fullName>
    </submittedName>
</protein>
<keyword evidence="1" id="KW-1133">Transmembrane helix</keyword>
<keyword evidence="1" id="KW-0472">Membrane</keyword>
<dbReference type="Proteomes" id="UP000005268">
    <property type="component" value="Chromosome"/>
</dbReference>
<reference evidence="2 3" key="1">
    <citation type="journal article" date="2012" name="J. Bacteriol.">
        <title>Complete Genome Sequence of the Naphthalene-Degrading Pseudomonas putida Strain ND6.</title>
        <authorList>
            <person name="Li S."/>
            <person name="Zhao H."/>
            <person name="Li Y."/>
            <person name="Niu S."/>
            <person name="Cai B."/>
        </authorList>
    </citation>
    <scope>NUCLEOTIDE SEQUENCE [LARGE SCALE GENOMIC DNA]</scope>
    <source>
        <strain evidence="2 3">ND6</strain>
    </source>
</reference>
<accession>I3V1D6</accession>
<proteinExistence type="predicted"/>
<dbReference type="KEGG" id="ppi:YSA_08851"/>
<evidence type="ECO:0000313" key="2">
    <source>
        <dbReference type="EMBL" id="AFK71557.1"/>
    </source>
</evidence>
<dbReference type="HOGENOM" id="CLU_3295238_0_0_6"/>
<dbReference type="EMBL" id="CP003588">
    <property type="protein sequence ID" value="AFK71557.1"/>
    <property type="molecule type" value="Genomic_DNA"/>
</dbReference>